<dbReference type="EMBL" id="BJCF01000043">
    <property type="protein sequence ID" value="GCL43541.1"/>
    <property type="molecule type" value="Genomic_DNA"/>
</dbReference>
<protein>
    <submittedName>
        <fullName evidence="1">Heterocyst formation protein HetP-like protein</fullName>
    </submittedName>
</protein>
<accession>A0A480AKH7</accession>
<dbReference type="Proteomes" id="UP000299367">
    <property type="component" value="Unassembled WGS sequence"/>
</dbReference>
<proteinExistence type="predicted"/>
<gene>
    <name evidence="1" type="ORF">NIES80_32570</name>
</gene>
<sequence length="103" mass="11879">MNYQASYSQKDFHSVITPEQFNHIIEAIADGRYSWACVLILRYIGYNPIHYIPQRTYSRLIKENRQISALVTASKQKTKADIQASVNSPNYRDLSQLITAGER</sequence>
<comment type="caution">
    <text evidence="1">The sequence shown here is derived from an EMBL/GenBank/DDBJ whole genome shotgun (WGS) entry which is preliminary data.</text>
</comment>
<reference evidence="2" key="1">
    <citation type="submission" date="2019-02" db="EMBL/GenBank/DDBJ databases">
        <title>Draft genome sequence of Dolichospermum planctonicum NIES-80.</title>
        <authorList>
            <person name="Yamaguchi H."/>
            <person name="Suzuki S."/>
            <person name="Kawachi M."/>
        </authorList>
    </citation>
    <scope>NUCLEOTIDE SEQUENCE [LARGE SCALE GENOMIC DNA]</scope>
    <source>
        <strain evidence="2">NIES-80</strain>
    </source>
</reference>
<name>A0A480AKH7_9CYAN</name>
<dbReference type="InterPro" id="IPR049598">
    <property type="entry name" value="HetP-like"/>
</dbReference>
<organism evidence="1 2">
    <name type="scientific">Dolichospermum planctonicum</name>
    <dbReference type="NCBI Taxonomy" id="136072"/>
    <lineage>
        <taxon>Bacteria</taxon>
        <taxon>Bacillati</taxon>
        <taxon>Cyanobacteriota</taxon>
        <taxon>Cyanophyceae</taxon>
        <taxon>Nostocales</taxon>
        <taxon>Aphanizomenonaceae</taxon>
        <taxon>Dolichospermum</taxon>
    </lineage>
</organism>
<evidence type="ECO:0000313" key="1">
    <source>
        <dbReference type="EMBL" id="GCL43541.1"/>
    </source>
</evidence>
<dbReference type="RefSeq" id="WP_137909013.1">
    <property type="nucleotide sequence ID" value="NZ_BJCF01000043.1"/>
</dbReference>
<dbReference type="OrthoDB" id="532598at2"/>
<dbReference type="NCBIfam" id="NF037966">
    <property type="entry name" value="HetP_family"/>
    <property type="match status" value="1"/>
</dbReference>
<dbReference type="AlphaFoldDB" id="A0A480AKH7"/>
<evidence type="ECO:0000313" key="2">
    <source>
        <dbReference type="Proteomes" id="UP000299367"/>
    </source>
</evidence>